<dbReference type="OrthoDB" id="9794954at2"/>
<feature type="transmembrane region" description="Helical" evidence="7">
    <location>
        <begin position="155"/>
        <end position="173"/>
    </location>
</feature>
<dbReference type="AlphaFoldDB" id="A0A0G3H5F4"/>
<dbReference type="PROSITE" id="PS00198">
    <property type="entry name" value="4FE4S_FER_1"/>
    <property type="match status" value="1"/>
</dbReference>
<proteinExistence type="predicted"/>
<accession>A0A0G3H5F4</accession>
<dbReference type="PROSITE" id="PS51379">
    <property type="entry name" value="4FE4S_FER_2"/>
    <property type="match status" value="2"/>
</dbReference>
<dbReference type="Proteomes" id="UP000035199">
    <property type="component" value="Chromosome"/>
</dbReference>
<feature type="domain" description="4Fe-4S ferredoxin-type" evidence="8">
    <location>
        <begin position="292"/>
        <end position="319"/>
    </location>
</feature>
<dbReference type="GO" id="GO:0016491">
    <property type="term" value="F:oxidoreductase activity"/>
    <property type="evidence" value="ECO:0007669"/>
    <property type="project" value="UniProtKB-KW"/>
</dbReference>
<evidence type="ECO:0000256" key="5">
    <source>
        <dbReference type="ARBA" id="ARBA00023014"/>
    </source>
</evidence>
<feature type="transmembrane region" description="Helical" evidence="7">
    <location>
        <begin position="6"/>
        <end position="26"/>
    </location>
</feature>
<dbReference type="PANTHER" id="PTHR43255:SF1">
    <property type="entry name" value="IRON-SULFUR-BINDING OXIDOREDUCTASE FADF-RELATED"/>
    <property type="match status" value="1"/>
</dbReference>
<keyword evidence="7" id="KW-0812">Transmembrane</keyword>
<dbReference type="InterPro" id="IPR017896">
    <property type="entry name" value="4Fe4S_Fe-S-bd"/>
</dbReference>
<feature type="compositionally biased region" description="Pro residues" evidence="6">
    <location>
        <begin position="769"/>
        <end position="888"/>
    </location>
</feature>
<name>A0A0G3H5F4_9CORY</name>
<keyword evidence="2" id="KW-0479">Metal-binding</keyword>
<dbReference type="GO" id="GO:0005886">
    <property type="term" value="C:plasma membrane"/>
    <property type="evidence" value="ECO:0007669"/>
    <property type="project" value="TreeGrafter"/>
</dbReference>
<feature type="transmembrane region" description="Helical" evidence="7">
    <location>
        <begin position="205"/>
        <end position="225"/>
    </location>
</feature>
<keyword evidence="1" id="KW-0004">4Fe-4S</keyword>
<keyword evidence="7" id="KW-1133">Transmembrane helix</keyword>
<reference evidence="9 10" key="1">
    <citation type="journal article" date="2015" name="Genome Announc.">
        <title>Complete Genome Sequence of the Type Strain Corynebacterium mustelae DSM 45274, Isolated from Various Tissues of a Male Ferret with Lethal Sepsis.</title>
        <authorList>
            <person name="Ruckert C."/>
            <person name="Eimer J."/>
            <person name="Winkler A."/>
            <person name="Tauch A."/>
        </authorList>
    </citation>
    <scope>NUCLEOTIDE SEQUENCE [LARGE SCALE GENOMIC DNA]</scope>
    <source>
        <strain evidence="9 10">DSM 45274</strain>
    </source>
</reference>
<dbReference type="PATRIC" id="fig|571915.4.peg.2985"/>
<keyword evidence="4" id="KW-0408">Iron</keyword>
<organism evidence="9 10">
    <name type="scientific">Corynebacterium mustelae</name>
    <dbReference type="NCBI Taxonomy" id="571915"/>
    <lineage>
        <taxon>Bacteria</taxon>
        <taxon>Bacillati</taxon>
        <taxon>Actinomycetota</taxon>
        <taxon>Actinomycetes</taxon>
        <taxon>Mycobacteriales</taxon>
        <taxon>Corynebacteriaceae</taxon>
        <taxon>Corynebacterium</taxon>
    </lineage>
</organism>
<dbReference type="PANTHER" id="PTHR43255">
    <property type="entry name" value="IRON-SULFUR-BINDING OXIDOREDUCTASE FADF-RELATED-RELATED"/>
    <property type="match status" value="1"/>
</dbReference>
<evidence type="ECO:0000256" key="2">
    <source>
        <dbReference type="ARBA" id="ARBA00022723"/>
    </source>
</evidence>
<dbReference type="GO" id="GO:0046872">
    <property type="term" value="F:metal ion binding"/>
    <property type="evidence" value="ECO:0007669"/>
    <property type="project" value="UniProtKB-KW"/>
</dbReference>
<dbReference type="GO" id="GO:0051539">
    <property type="term" value="F:4 iron, 4 sulfur cluster binding"/>
    <property type="evidence" value="ECO:0007669"/>
    <property type="project" value="UniProtKB-KW"/>
</dbReference>
<keyword evidence="3" id="KW-0560">Oxidoreductase</keyword>
<evidence type="ECO:0000256" key="6">
    <source>
        <dbReference type="SAM" id="MobiDB-lite"/>
    </source>
</evidence>
<feature type="compositionally biased region" description="Pro residues" evidence="6">
    <location>
        <begin position="741"/>
        <end position="759"/>
    </location>
</feature>
<feature type="transmembrane region" description="Helical" evidence="7">
    <location>
        <begin position="112"/>
        <end position="135"/>
    </location>
</feature>
<dbReference type="InterPro" id="IPR004017">
    <property type="entry name" value="Cys_rich_dom"/>
</dbReference>
<dbReference type="SUPFAM" id="SSF46548">
    <property type="entry name" value="alpha-helical ferredoxin"/>
    <property type="match status" value="1"/>
</dbReference>
<sequence>MPFTASVSTILGVVGIVLSIPAWLYFARAVYRIFRLISAGQPSPNRTNRPLTRLKTTVVEILFHTELLRKPAVAVAHWFVMMGFVLGAVVWFEAYIQTFNPAGGWPVLSHLRVYHFVEEVLAVGTILGICFLFAVRFSTHYRRKLSRFYGSNMRAALFVESVILLEGLGMLAVKAGKIATYGDGSRWADFLSIHLAKLLPASPTLISVFALIKLLIGMVWLIVVARNLNWGVAWHRFLAFFNIFFRREPDGEKALGKLPPLISHGEAVTLESLEESDEEPQLGVGTVTDASWKMLLDVTSCTECGRCQEQCPAWHTDKPLSPKLLVQGLRDAAVEKPAYLADVDVLKLVGAGLTVEPDVLWSCTNCGACVEQCPVDIEHIDHIANLRRYQVLAESEFPSELTSLFKNLEVKGNPWGRGRAERRSWVDEARRDGIEVPILGTDVTDFEYLFWVGCAGAFDDAAKRTTRAVVELLHTAGVNFAVLAHNETCTGDPARRAGNEFLFQQLALENIATLNDAFDGYPKGQRKIITTCPHCLNTLRNEYPDFDGHYDVFHHTQLLNRLVQEKLLTPIPRSPENRKPITYHDPCFLGRHNKVFDPPRELIEATGANLTEMPRNKNEGFCCGAGGARMFMEEKLGTRINENRAAEATATGAAEVAVGCPFCNTMLTSGLKTVSDTAPQVKDVAQMLRDSILIDGNLPTPQPKKPVSITRPPKKPNPPQSAENIRTASAAKPAASGVSAPKPPAIPMPGPAAVPPPGVATPGGAQPPAATPPAVVPPVATPPTAAPPAVAPPTAPVAFPPVPAPPAVAPPTASPPTATPPTAAPPAAAPPVAGPPAATPPVPAPPAASPPAATPPSPTPPAVAPPTASPPTAAPPVATPPTPTPPGQSPEESD</sequence>
<dbReference type="InterPro" id="IPR017900">
    <property type="entry name" value="4Fe4S_Fe_S_CS"/>
</dbReference>
<dbReference type="Gene3D" id="1.10.1060.10">
    <property type="entry name" value="Alpha-helical ferredoxin"/>
    <property type="match status" value="1"/>
</dbReference>
<protein>
    <submittedName>
        <fullName evidence="9">Fe-S oxidoreductase</fullName>
    </submittedName>
</protein>
<gene>
    <name evidence="9" type="ORF">CMUST_13895</name>
</gene>
<evidence type="ECO:0000256" key="7">
    <source>
        <dbReference type="SAM" id="Phobius"/>
    </source>
</evidence>
<dbReference type="Pfam" id="PF13187">
    <property type="entry name" value="Fer4_9"/>
    <property type="match status" value="1"/>
</dbReference>
<dbReference type="EMBL" id="CP011542">
    <property type="protein sequence ID" value="AKK07073.1"/>
    <property type="molecule type" value="Genomic_DNA"/>
</dbReference>
<keyword evidence="10" id="KW-1185">Reference proteome</keyword>
<keyword evidence="5" id="KW-0411">Iron-sulfur</keyword>
<dbReference type="Pfam" id="PF02754">
    <property type="entry name" value="CCG"/>
    <property type="match status" value="2"/>
</dbReference>
<evidence type="ECO:0000313" key="10">
    <source>
        <dbReference type="Proteomes" id="UP000035199"/>
    </source>
</evidence>
<evidence type="ECO:0000259" key="8">
    <source>
        <dbReference type="PROSITE" id="PS51379"/>
    </source>
</evidence>
<feature type="domain" description="4Fe-4S ferredoxin-type" evidence="8">
    <location>
        <begin position="351"/>
        <end position="383"/>
    </location>
</feature>
<dbReference type="InterPro" id="IPR009051">
    <property type="entry name" value="Helical_ferredxn"/>
</dbReference>
<dbReference type="STRING" id="571915.CMUST_13895"/>
<evidence type="ECO:0000256" key="3">
    <source>
        <dbReference type="ARBA" id="ARBA00023002"/>
    </source>
</evidence>
<dbReference type="RefSeq" id="WP_047262975.1">
    <property type="nucleotide sequence ID" value="NZ_CP011542.1"/>
</dbReference>
<dbReference type="KEGG" id="cmv:CMUST_13895"/>
<feature type="transmembrane region" description="Helical" evidence="7">
    <location>
        <begin position="72"/>
        <end position="92"/>
    </location>
</feature>
<evidence type="ECO:0000256" key="4">
    <source>
        <dbReference type="ARBA" id="ARBA00023004"/>
    </source>
</evidence>
<evidence type="ECO:0000313" key="9">
    <source>
        <dbReference type="EMBL" id="AKK07073.1"/>
    </source>
</evidence>
<reference evidence="10" key="2">
    <citation type="submission" date="2015-05" db="EMBL/GenBank/DDBJ databases">
        <title>Complete genome sequence of Corynebacterium mustelae DSM 45274, isolated from various tissues of a male ferret with lethal sepsis.</title>
        <authorList>
            <person name="Ruckert C."/>
            <person name="Albersmeier A."/>
            <person name="Winkler A."/>
            <person name="Tauch A."/>
        </authorList>
    </citation>
    <scope>NUCLEOTIDE SEQUENCE [LARGE SCALE GENOMIC DNA]</scope>
    <source>
        <strain evidence="10">DSM 45274</strain>
    </source>
</reference>
<feature type="region of interest" description="Disordered" evidence="6">
    <location>
        <begin position="693"/>
        <end position="894"/>
    </location>
</feature>
<dbReference type="InterPro" id="IPR051460">
    <property type="entry name" value="HdrC_iron-sulfur_subunit"/>
</dbReference>
<keyword evidence="7" id="KW-0472">Membrane</keyword>
<evidence type="ECO:0000256" key="1">
    <source>
        <dbReference type="ARBA" id="ARBA00022485"/>
    </source>
</evidence>